<keyword evidence="1" id="KW-0812">Transmembrane</keyword>
<evidence type="ECO:0008006" key="4">
    <source>
        <dbReference type="Google" id="ProtNLM"/>
    </source>
</evidence>
<keyword evidence="1" id="KW-1133">Transmembrane helix</keyword>
<dbReference type="Pfam" id="PF04307">
    <property type="entry name" value="YdjM"/>
    <property type="match status" value="1"/>
</dbReference>
<protein>
    <recommendedName>
        <fullName evidence="4">Metal-dependent hydrolase</fullName>
    </recommendedName>
</protein>
<proteinExistence type="predicted"/>
<reference evidence="2 3" key="1">
    <citation type="submission" date="2015-11" db="EMBL/GenBank/DDBJ databases">
        <title>Expanding the genomic diversity of Burkholderia species for the development of highly accurate diagnostics.</title>
        <authorList>
            <person name="Sahl J."/>
            <person name="Keim P."/>
            <person name="Wagner D."/>
        </authorList>
    </citation>
    <scope>NUCLEOTIDE SEQUENCE [LARGE SCALE GENOMIC DNA]</scope>
    <source>
        <strain evidence="2 3">MSMB1808WGS</strain>
    </source>
</reference>
<dbReference type="RefSeq" id="WP_059925614.1">
    <property type="nucleotide sequence ID" value="NZ_LPBG01000047.1"/>
</dbReference>
<keyword evidence="1" id="KW-0472">Membrane</keyword>
<comment type="caution">
    <text evidence="2">The sequence shown here is derived from an EMBL/GenBank/DDBJ whole genome shotgun (WGS) entry which is preliminary data.</text>
</comment>
<evidence type="ECO:0000313" key="2">
    <source>
        <dbReference type="EMBL" id="KVP98362.1"/>
    </source>
</evidence>
<evidence type="ECO:0000313" key="3">
    <source>
        <dbReference type="Proteomes" id="UP000056453"/>
    </source>
</evidence>
<name>A0AAW3MUR9_9BURK</name>
<organism evidence="2 3">
    <name type="scientific">Burkholderia ubonensis</name>
    <dbReference type="NCBI Taxonomy" id="101571"/>
    <lineage>
        <taxon>Bacteria</taxon>
        <taxon>Pseudomonadati</taxon>
        <taxon>Pseudomonadota</taxon>
        <taxon>Betaproteobacteria</taxon>
        <taxon>Burkholderiales</taxon>
        <taxon>Burkholderiaceae</taxon>
        <taxon>Burkholderia</taxon>
        <taxon>Burkholderia cepacia complex</taxon>
    </lineage>
</organism>
<accession>A0AAW3MUR9</accession>
<feature type="transmembrane region" description="Helical" evidence="1">
    <location>
        <begin position="138"/>
        <end position="163"/>
    </location>
</feature>
<dbReference type="Proteomes" id="UP000056453">
    <property type="component" value="Unassembled WGS sequence"/>
</dbReference>
<dbReference type="EMBL" id="LPBJ01000047">
    <property type="protein sequence ID" value="KVP98362.1"/>
    <property type="molecule type" value="Genomic_DNA"/>
</dbReference>
<keyword evidence="3" id="KW-1185">Reference proteome</keyword>
<dbReference type="InterPro" id="IPR007404">
    <property type="entry name" value="YdjM-like"/>
</dbReference>
<gene>
    <name evidence="2" type="ORF">WJ96_07530</name>
</gene>
<evidence type="ECO:0000256" key="1">
    <source>
        <dbReference type="SAM" id="Phobius"/>
    </source>
</evidence>
<sequence>MTGRGHRWTGLGAAFMAAAVVRLSGMTEFAEIAAALVAASSTTMPDWIEIPFYKNGVRSGSLIAHRTITHWPALWLLLIAWGVHDGSIIGALAIGAAVGSLTHILGDAPNPMGIPWLLPHKRLRFGKKGWWRSGQHEILMTLCFAAFGVAAWYLAGGPAAYGLTNKII</sequence>
<dbReference type="AlphaFoldDB" id="A0AAW3MUR9"/>